<organism evidence="2 3">
    <name type="scientific">Bonamia ostreae</name>
    <dbReference type="NCBI Taxonomy" id="126728"/>
    <lineage>
        <taxon>Eukaryota</taxon>
        <taxon>Sar</taxon>
        <taxon>Rhizaria</taxon>
        <taxon>Endomyxa</taxon>
        <taxon>Ascetosporea</taxon>
        <taxon>Haplosporida</taxon>
        <taxon>Bonamia</taxon>
    </lineage>
</organism>
<dbReference type="Proteomes" id="UP001439008">
    <property type="component" value="Unassembled WGS sequence"/>
</dbReference>
<protein>
    <submittedName>
        <fullName evidence="2">Uncharacterized protein</fullName>
    </submittedName>
</protein>
<feature type="region of interest" description="Disordered" evidence="1">
    <location>
        <begin position="16"/>
        <end position="51"/>
    </location>
</feature>
<reference evidence="2 3" key="1">
    <citation type="journal article" date="2024" name="BMC Biol.">
        <title>Comparative genomics of Ascetosporea gives new insight into the evolutionary basis for animal parasitism in Rhizaria.</title>
        <authorList>
            <person name="Hiltunen Thoren M."/>
            <person name="Onut-Brannstrom I."/>
            <person name="Alfjorden A."/>
            <person name="Peckova H."/>
            <person name="Swords F."/>
            <person name="Hooper C."/>
            <person name="Holzer A.S."/>
            <person name="Bass D."/>
            <person name="Burki F."/>
        </authorList>
    </citation>
    <scope>NUCLEOTIDE SEQUENCE [LARGE SCALE GENOMIC DNA]</scope>
    <source>
        <strain evidence="2">20-A016</strain>
    </source>
</reference>
<accession>A0ABV2AG58</accession>
<evidence type="ECO:0000313" key="2">
    <source>
        <dbReference type="EMBL" id="MES1918663.1"/>
    </source>
</evidence>
<gene>
    <name evidence="2" type="ORF">MHBO_000597</name>
</gene>
<comment type="caution">
    <text evidence="2">The sequence shown here is derived from an EMBL/GenBank/DDBJ whole genome shotgun (WGS) entry which is preliminary data.</text>
</comment>
<proteinExistence type="predicted"/>
<sequence>MKYLHHNRYDRMRRGRHYSENSDMEQPEFEDRRIPMIGRRQPDEPVPMPGDRYYGPISMVPMGMGPMPVRQNMMNVPMTMPMYETGPNMMGGPNMNGMNGPMYQGMPFYNSDLNRYGQY</sequence>
<keyword evidence="3" id="KW-1185">Reference proteome</keyword>
<name>A0ABV2AG58_9EUKA</name>
<dbReference type="EMBL" id="JBDODL010000102">
    <property type="protein sequence ID" value="MES1918663.1"/>
    <property type="molecule type" value="Genomic_DNA"/>
</dbReference>
<evidence type="ECO:0000313" key="3">
    <source>
        <dbReference type="Proteomes" id="UP001439008"/>
    </source>
</evidence>
<evidence type="ECO:0000256" key="1">
    <source>
        <dbReference type="SAM" id="MobiDB-lite"/>
    </source>
</evidence>